<dbReference type="EMBL" id="JAGRRH010000024">
    <property type="protein sequence ID" value="KAG7343557.1"/>
    <property type="molecule type" value="Genomic_DNA"/>
</dbReference>
<reference evidence="8" key="2">
    <citation type="submission" date="2021-04" db="EMBL/GenBank/DDBJ databases">
        <authorList>
            <person name="Podell S."/>
        </authorList>
    </citation>
    <scope>NUCLEOTIDE SEQUENCE</scope>
    <source>
        <strain evidence="8">Hildebrandi</strain>
    </source>
</reference>
<evidence type="ECO:0000256" key="2">
    <source>
        <dbReference type="ARBA" id="ARBA00023180"/>
    </source>
</evidence>
<sequence length="775" mass="88547">MNNTVSSSSSTNTQYPYRSTDPIVAPSQSIRGVNIGGWLVLERYITPSVFAITKCHLDGNPCWYPTSSVVLNQNKNSTTNTNTETSNGIEDSFLETLEAGRAHHEMILSSVERKEQQQRQHDHMMGMEQTSNSYSSYRLCSSHCTDHPVLIDNIFNATDYPLDEWNLAQVFREYSTSQTGEEWLNVHFDTFVTFDDLVTVQQAGMTHIRVPLPHWILQDHPSATSDYPDLYQSLQQQEPYLVGHRWKYFVRLCGWADQLGLQVWPNIHTAPNSQNAFDNSGHQGKSKTCHGWMNNTTTTINNNHENDNHGYPLFVYQSLQVLDHITKQIKKDGIDNVITGFGLLNEPYTDCDMTVYRRFLDDGLDIVRNNLGQSTKVFVSDAFWAPQFNDGQWWLDPKRYHGTYLDSHYYTVFTNDERHMPPQQHIDHVCHPPKQKGLAIADCCYQDPHRSNSTRPSQGVGRIVTEFSAAFDSMPGELLKIILQGYIEHGQAPPNNRTLSDERKTFLRLYTQAQMIAFEDATSVGWFFWSLKMENDAFFEWNFLKGVELGWFPKLPSSSSSSSSSSEQSSLDLYGSCTNLAHQAASLNASKIVNTYPWGDVTSYRYWDPSGLGWKFDHEQEMVMHSNNKTTSNNNNNNHNKNTFSGHDTNASADDNNDDPVVQKIQNVSTMMNLTMTTSSNRDESFSTAWTNDVWVWIQAVAVAVVVGLAYRRIRQSLVHVGRQQLEYEYEYEPIKQQHGRNENRNHWMDHRDYGSTTTATDSHDDDGEVDATNV</sequence>
<keyword evidence="1" id="KW-0378">Hydrolase</keyword>
<accession>A0A9K3K8X1</accession>
<evidence type="ECO:0000313" key="10">
    <source>
        <dbReference type="Proteomes" id="UP000693970"/>
    </source>
</evidence>
<comment type="caution">
    <text evidence="8">The sequence shown here is derived from an EMBL/GenBank/DDBJ whole genome shotgun (WGS) entry which is preliminary data.</text>
</comment>
<evidence type="ECO:0000313" key="9">
    <source>
        <dbReference type="EMBL" id="KAG7343557.1"/>
    </source>
</evidence>
<gene>
    <name evidence="9" type="ORF">IV203_021502</name>
    <name evidence="8" type="ORF">IV203_022700</name>
</gene>
<feature type="compositionally biased region" description="Acidic residues" evidence="7">
    <location>
        <begin position="764"/>
        <end position="775"/>
    </location>
</feature>
<feature type="compositionally biased region" description="Basic and acidic residues" evidence="7">
    <location>
        <begin position="738"/>
        <end position="754"/>
    </location>
</feature>
<dbReference type="OrthoDB" id="1887033at2759"/>
<evidence type="ECO:0000256" key="5">
    <source>
        <dbReference type="ARBA" id="ARBA00036824"/>
    </source>
</evidence>
<dbReference type="PANTHER" id="PTHR31297">
    <property type="entry name" value="GLUCAN ENDO-1,6-BETA-GLUCOSIDASE B"/>
    <property type="match status" value="1"/>
</dbReference>
<dbReference type="InterPro" id="IPR050386">
    <property type="entry name" value="Glycosyl_hydrolase_5"/>
</dbReference>
<feature type="region of interest" description="Disordered" evidence="7">
    <location>
        <begin position="738"/>
        <end position="775"/>
    </location>
</feature>
<evidence type="ECO:0000313" key="8">
    <source>
        <dbReference type="EMBL" id="KAG7339052.1"/>
    </source>
</evidence>
<evidence type="ECO:0000256" key="6">
    <source>
        <dbReference type="ARBA" id="ARBA00038929"/>
    </source>
</evidence>
<keyword evidence="2" id="KW-0325">Glycoprotein</keyword>
<evidence type="ECO:0000256" key="7">
    <source>
        <dbReference type="SAM" id="MobiDB-lite"/>
    </source>
</evidence>
<evidence type="ECO:0000256" key="4">
    <source>
        <dbReference type="ARBA" id="ARBA00023316"/>
    </source>
</evidence>
<dbReference type="EC" id="3.2.1.58" evidence="6"/>
<dbReference type="PANTHER" id="PTHR31297:SF34">
    <property type="entry name" value="GLUCAN 1,3-BETA-GLUCOSIDASE 2"/>
    <property type="match status" value="1"/>
</dbReference>
<dbReference type="GO" id="GO:0004338">
    <property type="term" value="F:glucan exo-1,3-beta-glucosidase activity"/>
    <property type="evidence" value="ECO:0007669"/>
    <property type="project" value="UniProtKB-EC"/>
</dbReference>
<proteinExistence type="predicted"/>
<dbReference type="GO" id="GO:0009251">
    <property type="term" value="P:glucan catabolic process"/>
    <property type="evidence" value="ECO:0007669"/>
    <property type="project" value="TreeGrafter"/>
</dbReference>
<organism evidence="8 10">
    <name type="scientific">Nitzschia inconspicua</name>
    <dbReference type="NCBI Taxonomy" id="303405"/>
    <lineage>
        <taxon>Eukaryota</taxon>
        <taxon>Sar</taxon>
        <taxon>Stramenopiles</taxon>
        <taxon>Ochrophyta</taxon>
        <taxon>Bacillariophyta</taxon>
        <taxon>Bacillariophyceae</taxon>
        <taxon>Bacillariophycidae</taxon>
        <taxon>Bacillariales</taxon>
        <taxon>Bacillariaceae</taxon>
        <taxon>Nitzschia</taxon>
    </lineage>
</organism>
<keyword evidence="3" id="KW-0326">Glycosidase</keyword>
<keyword evidence="10" id="KW-1185">Reference proteome</keyword>
<feature type="region of interest" description="Disordered" evidence="7">
    <location>
        <begin position="627"/>
        <end position="658"/>
    </location>
</feature>
<comment type="catalytic activity">
    <reaction evidence="5">
        <text>Successive hydrolysis of beta-D-glucose units from the non-reducing ends of (1-&gt;3)-beta-D-glucans, releasing alpha-glucose.</text>
        <dbReference type="EC" id="3.2.1.58"/>
    </reaction>
</comment>
<dbReference type="GO" id="GO:0005576">
    <property type="term" value="C:extracellular region"/>
    <property type="evidence" value="ECO:0007669"/>
    <property type="project" value="TreeGrafter"/>
</dbReference>
<name>A0A9K3K8X1_9STRA</name>
<feature type="compositionally biased region" description="Low complexity" evidence="7">
    <location>
        <begin position="627"/>
        <end position="654"/>
    </location>
</feature>
<keyword evidence="4" id="KW-0961">Cell wall biogenesis/degradation</keyword>
<protein>
    <recommendedName>
        <fullName evidence="6">glucan 1,3-beta-glucosidase</fullName>
        <ecNumber evidence="6">3.2.1.58</ecNumber>
    </recommendedName>
</protein>
<dbReference type="AlphaFoldDB" id="A0A9K3K8X1"/>
<dbReference type="Proteomes" id="UP000693970">
    <property type="component" value="Unassembled WGS sequence"/>
</dbReference>
<dbReference type="GO" id="GO:0071555">
    <property type="term" value="P:cell wall organization"/>
    <property type="evidence" value="ECO:0007669"/>
    <property type="project" value="UniProtKB-KW"/>
</dbReference>
<dbReference type="EMBL" id="JAGRRH010000042">
    <property type="protein sequence ID" value="KAG7339052.1"/>
    <property type="molecule type" value="Genomic_DNA"/>
</dbReference>
<reference evidence="8" key="1">
    <citation type="journal article" date="2021" name="Sci. Rep.">
        <title>Diploid genomic architecture of Nitzschia inconspicua, an elite biomass production diatom.</title>
        <authorList>
            <person name="Oliver A."/>
            <person name="Podell S."/>
            <person name="Pinowska A."/>
            <person name="Traller J.C."/>
            <person name="Smith S.R."/>
            <person name="McClure R."/>
            <person name="Beliaev A."/>
            <person name="Bohutskyi P."/>
            <person name="Hill E.A."/>
            <person name="Rabines A."/>
            <person name="Zheng H."/>
            <person name="Allen L.Z."/>
            <person name="Kuo A."/>
            <person name="Grigoriev I.V."/>
            <person name="Allen A.E."/>
            <person name="Hazlebeck D."/>
            <person name="Allen E.E."/>
        </authorList>
    </citation>
    <scope>NUCLEOTIDE SEQUENCE</scope>
    <source>
        <strain evidence="8">Hildebrandi</strain>
    </source>
</reference>
<dbReference type="GO" id="GO:0009986">
    <property type="term" value="C:cell surface"/>
    <property type="evidence" value="ECO:0007669"/>
    <property type="project" value="TreeGrafter"/>
</dbReference>
<evidence type="ECO:0000256" key="1">
    <source>
        <dbReference type="ARBA" id="ARBA00022801"/>
    </source>
</evidence>
<evidence type="ECO:0000256" key="3">
    <source>
        <dbReference type="ARBA" id="ARBA00023295"/>
    </source>
</evidence>